<keyword evidence="3" id="KW-1185">Reference proteome</keyword>
<keyword evidence="1" id="KW-0732">Signal</keyword>
<dbReference type="EMBL" id="MSCH01000003">
    <property type="protein sequence ID" value="PQJ52556.1"/>
    <property type="molecule type" value="Genomic_DNA"/>
</dbReference>
<name>A0A2S7URF3_9GAMM</name>
<dbReference type="OrthoDB" id="9788733at2"/>
<accession>A0A2S7URF3</accession>
<evidence type="ECO:0000256" key="1">
    <source>
        <dbReference type="SAM" id="SignalP"/>
    </source>
</evidence>
<feature type="signal peptide" evidence="1">
    <location>
        <begin position="1"/>
        <end position="23"/>
    </location>
</feature>
<dbReference type="Proteomes" id="UP000239007">
    <property type="component" value="Unassembled WGS sequence"/>
</dbReference>
<protein>
    <recommendedName>
        <fullName evidence="4">Porin domain-containing protein</fullName>
    </recommendedName>
</protein>
<proteinExistence type="predicted"/>
<reference evidence="2 3" key="1">
    <citation type="submission" date="2016-12" db="EMBL/GenBank/DDBJ databases">
        <title>Diversity of luminous bacteria.</title>
        <authorList>
            <person name="Yoshizawa S."/>
            <person name="Kogure K."/>
        </authorList>
    </citation>
    <scope>NUCLEOTIDE SEQUENCE [LARGE SCALE GENOMIC DNA]</scope>
    <source>
        <strain evidence="2 3">SA4-48</strain>
    </source>
</reference>
<gene>
    <name evidence="2" type="ORF">BTO11_02075</name>
</gene>
<sequence>MLKQPLLIMAVLASGVSTFLANAHEPSSINMPSQLLIKSAIAVQNKSIVADDEAWLIPGVMLGGEATPQYSGAAINDLQLFGRLNLDNSYYLGSKLGYHQHLGEGELELENYWLGKYFVFDNSILKIDVGQTATEVTPTANYHASQDEFTTKPLLAEVFFGGHHKDTGIKANWYWQELELGVEAWNGDSWPTTSTTSTKSGKGNFAGFARYHGFIYGIKTDFATWYSKGNAEQRIDGRYDSGHSHSATTITAPDVSFTGDVAMAGSYLLLSHQVNDNFLWLAQWEWIHSQLDGQIADTTQSAGIDQTLDGYRLMLGVNIQAHKFFVQQEHLAINNKFTDASTTLIESQGLYNDGLEPQRLILGYHWQWNSNFTLRIESVSDKTQAYTQGENETQQYWSLGLIWQHKLL</sequence>
<organism evidence="2 3">
    <name type="scientific">Psychrosphaera saromensis</name>
    <dbReference type="NCBI Taxonomy" id="716813"/>
    <lineage>
        <taxon>Bacteria</taxon>
        <taxon>Pseudomonadati</taxon>
        <taxon>Pseudomonadota</taxon>
        <taxon>Gammaproteobacteria</taxon>
        <taxon>Alteromonadales</taxon>
        <taxon>Pseudoalteromonadaceae</taxon>
        <taxon>Psychrosphaera</taxon>
    </lineage>
</organism>
<evidence type="ECO:0008006" key="4">
    <source>
        <dbReference type="Google" id="ProtNLM"/>
    </source>
</evidence>
<evidence type="ECO:0000313" key="2">
    <source>
        <dbReference type="EMBL" id="PQJ52556.1"/>
    </source>
</evidence>
<feature type="chain" id="PRO_5015412965" description="Porin domain-containing protein" evidence="1">
    <location>
        <begin position="24"/>
        <end position="408"/>
    </location>
</feature>
<evidence type="ECO:0000313" key="3">
    <source>
        <dbReference type="Proteomes" id="UP000239007"/>
    </source>
</evidence>
<dbReference type="AlphaFoldDB" id="A0A2S7URF3"/>
<dbReference type="RefSeq" id="WP_105051018.1">
    <property type="nucleotide sequence ID" value="NZ_BMYG01000004.1"/>
</dbReference>
<comment type="caution">
    <text evidence="2">The sequence shown here is derived from an EMBL/GenBank/DDBJ whole genome shotgun (WGS) entry which is preliminary data.</text>
</comment>